<comment type="subcellular location">
    <subcellularLocation>
        <location evidence="2">Membrane</location>
        <topology evidence="2">Single-pass membrane protein</topology>
    </subcellularLocation>
</comment>
<sequence>MDVGVPPARFWILASVILIVYLASLCLYRLFFHPLAKLPGPKLAALSNWYEFYYDVLLHGNFTSHIQELHEQYGPIIRITPSELHINDPEYYDQLYARAGRRDKYSYFSGRFGYASDSFSTIDHDLHRLRRKPLSPMFSAKRIAEFQPVIRNKVEKLSRRIAEYQRDEHVLPLNKAWMALSTDIITEYAFAKSYDQLDSPNFRDTLHEALVAIYTTGQFALHFPIVFPILDRLPDWFVLRAQPVLQPVVGLRKDLARKVGDIRKGINEGHKDVSHPTIFHELLNSDLPASEKTNARLGDEAQLIVAAGLITTSWALTVASFHITASEHIYSKLYEELCDAGVASCDELEWHKLEALPYLNGCVHEAVRLAHGVSTRSPRPAPDTDLKYGDWVIPKNTPVSMTNVDVLMNAKIFPKPKEFVPERWIENPGLERYFVPFSKGSRQCLGINLAQAELYIALAATFSRFKFELFETGVSDVEMAHTYLVPYPKWESKGVRVKVKRAGK</sequence>
<evidence type="ECO:0000256" key="9">
    <source>
        <dbReference type="ARBA" id="ARBA00023004"/>
    </source>
</evidence>
<organism evidence="15 16">
    <name type="scientific">Zopfia rhizophila CBS 207.26</name>
    <dbReference type="NCBI Taxonomy" id="1314779"/>
    <lineage>
        <taxon>Eukaryota</taxon>
        <taxon>Fungi</taxon>
        <taxon>Dikarya</taxon>
        <taxon>Ascomycota</taxon>
        <taxon>Pezizomycotina</taxon>
        <taxon>Dothideomycetes</taxon>
        <taxon>Dothideomycetes incertae sedis</taxon>
        <taxon>Zopfiaceae</taxon>
        <taxon>Zopfia</taxon>
    </lineage>
</organism>
<keyword evidence="11 14" id="KW-0472">Membrane</keyword>
<evidence type="ECO:0000256" key="3">
    <source>
        <dbReference type="ARBA" id="ARBA00010617"/>
    </source>
</evidence>
<dbReference type="GO" id="GO:0020037">
    <property type="term" value="F:heme binding"/>
    <property type="evidence" value="ECO:0007669"/>
    <property type="project" value="InterPro"/>
</dbReference>
<dbReference type="InterPro" id="IPR002401">
    <property type="entry name" value="Cyt_P450_E_grp-I"/>
</dbReference>
<dbReference type="InterPro" id="IPR050121">
    <property type="entry name" value="Cytochrome_P450_monoxygenase"/>
</dbReference>
<evidence type="ECO:0000256" key="8">
    <source>
        <dbReference type="ARBA" id="ARBA00023002"/>
    </source>
</evidence>
<keyword evidence="10 13" id="KW-0503">Monooxygenase</keyword>
<evidence type="ECO:0000256" key="10">
    <source>
        <dbReference type="ARBA" id="ARBA00023033"/>
    </source>
</evidence>
<feature type="transmembrane region" description="Helical" evidence="14">
    <location>
        <begin position="12"/>
        <end position="32"/>
    </location>
</feature>
<evidence type="ECO:0000256" key="7">
    <source>
        <dbReference type="ARBA" id="ARBA00022989"/>
    </source>
</evidence>
<dbReference type="AlphaFoldDB" id="A0A6A6DDK1"/>
<evidence type="ECO:0000256" key="13">
    <source>
        <dbReference type="RuleBase" id="RU000461"/>
    </source>
</evidence>
<evidence type="ECO:0000256" key="1">
    <source>
        <dbReference type="ARBA" id="ARBA00001971"/>
    </source>
</evidence>
<dbReference type="FunFam" id="1.10.630.10:FF:000069">
    <property type="entry name" value="Cytochrome P450, putative (Eurofung)"/>
    <property type="match status" value="1"/>
</dbReference>
<keyword evidence="16" id="KW-1185">Reference proteome</keyword>
<keyword evidence="9 12" id="KW-0408">Iron</keyword>
<dbReference type="InterPro" id="IPR001128">
    <property type="entry name" value="Cyt_P450"/>
</dbReference>
<keyword evidence="5 14" id="KW-0812">Transmembrane</keyword>
<dbReference type="PANTHER" id="PTHR24305:SF157">
    <property type="entry name" value="N-ACETYLTRYPTOPHAN 6-HYDROXYLASE IVOC-RELATED"/>
    <property type="match status" value="1"/>
</dbReference>
<feature type="binding site" description="axial binding residue" evidence="12">
    <location>
        <position position="444"/>
    </location>
    <ligand>
        <name>heme</name>
        <dbReference type="ChEBI" id="CHEBI:30413"/>
    </ligand>
    <ligandPart>
        <name>Fe</name>
        <dbReference type="ChEBI" id="CHEBI:18248"/>
    </ligandPart>
</feature>
<dbReference type="PROSITE" id="PS00086">
    <property type="entry name" value="CYTOCHROME_P450"/>
    <property type="match status" value="1"/>
</dbReference>
<keyword evidence="7 14" id="KW-1133">Transmembrane helix</keyword>
<accession>A0A6A6DDK1</accession>
<dbReference type="GO" id="GO:0005506">
    <property type="term" value="F:iron ion binding"/>
    <property type="evidence" value="ECO:0007669"/>
    <property type="project" value="InterPro"/>
</dbReference>
<keyword evidence="6 12" id="KW-0479">Metal-binding</keyword>
<dbReference type="EMBL" id="ML994706">
    <property type="protein sequence ID" value="KAF2176548.1"/>
    <property type="molecule type" value="Genomic_DNA"/>
</dbReference>
<dbReference type="InterPro" id="IPR017972">
    <property type="entry name" value="Cyt_P450_CS"/>
</dbReference>
<dbReference type="GO" id="GO:0004497">
    <property type="term" value="F:monooxygenase activity"/>
    <property type="evidence" value="ECO:0007669"/>
    <property type="project" value="UniProtKB-KW"/>
</dbReference>
<gene>
    <name evidence="15" type="ORF">K469DRAFT_678555</name>
</gene>
<dbReference type="OrthoDB" id="3945418at2759"/>
<dbReference type="SUPFAM" id="SSF48264">
    <property type="entry name" value="Cytochrome P450"/>
    <property type="match status" value="1"/>
</dbReference>
<name>A0A6A6DDK1_9PEZI</name>
<comment type="cofactor">
    <cofactor evidence="1 12">
        <name>heme</name>
        <dbReference type="ChEBI" id="CHEBI:30413"/>
    </cofactor>
</comment>
<evidence type="ECO:0000256" key="12">
    <source>
        <dbReference type="PIRSR" id="PIRSR602401-1"/>
    </source>
</evidence>
<dbReference type="GO" id="GO:0016705">
    <property type="term" value="F:oxidoreductase activity, acting on paired donors, with incorporation or reduction of molecular oxygen"/>
    <property type="evidence" value="ECO:0007669"/>
    <property type="project" value="InterPro"/>
</dbReference>
<dbReference type="Proteomes" id="UP000800200">
    <property type="component" value="Unassembled WGS sequence"/>
</dbReference>
<reference evidence="15" key="1">
    <citation type="journal article" date="2020" name="Stud. Mycol.">
        <title>101 Dothideomycetes genomes: a test case for predicting lifestyles and emergence of pathogens.</title>
        <authorList>
            <person name="Haridas S."/>
            <person name="Albert R."/>
            <person name="Binder M."/>
            <person name="Bloem J."/>
            <person name="Labutti K."/>
            <person name="Salamov A."/>
            <person name="Andreopoulos B."/>
            <person name="Baker S."/>
            <person name="Barry K."/>
            <person name="Bills G."/>
            <person name="Bluhm B."/>
            <person name="Cannon C."/>
            <person name="Castanera R."/>
            <person name="Culley D."/>
            <person name="Daum C."/>
            <person name="Ezra D."/>
            <person name="Gonzalez J."/>
            <person name="Henrissat B."/>
            <person name="Kuo A."/>
            <person name="Liang C."/>
            <person name="Lipzen A."/>
            <person name="Lutzoni F."/>
            <person name="Magnuson J."/>
            <person name="Mondo S."/>
            <person name="Nolan M."/>
            <person name="Ohm R."/>
            <person name="Pangilinan J."/>
            <person name="Park H.-J."/>
            <person name="Ramirez L."/>
            <person name="Alfaro M."/>
            <person name="Sun H."/>
            <person name="Tritt A."/>
            <person name="Yoshinaga Y."/>
            <person name="Zwiers L.-H."/>
            <person name="Turgeon B."/>
            <person name="Goodwin S."/>
            <person name="Spatafora J."/>
            <person name="Crous P."/>
            <person name="Grigoriev I."/>
        </authorList>
    </citation>
    <scope>NUCLEOTIDE SEQUENCE</scope>
    <source>
        <strain evidence="15">CBS 207.26</strain>
    </source>
</reference>
<dbReference type="GO" id="GO:0016020">
    <property type="term" value="C:membrane"/>
    <property type="evidence" value="ECO:0007669"/>
    <property type="project" value="UniProtKB-SubCell"/>
</dbReference>
<dbReference type="PRINTS" id="PR00385">
    <property type="entry name" value="P450"/>
</dbReference>
<dbReference type="CDD" id="cd11062">
    <property type="entry name" value="CYP58-like"/>
    <property type="match status" value="1"/>
</dbReference>
<evidence type="ECO:0000313" key="15">
    <source>
        <dbReference type="EMBL" id="KAF2176548.1"/>
    </source>
</evidence>
<proteinExistence type="inferred from homology"/>
<protein>
    <submittedName>
        <fullName evidence="15">Cytochrome P450</fullName>
    </submittedName>
</protein>
<dbReference type="Gene3D" id="1.10.630.10">
    <property type="entry name" value="Cytochrome P450"/>
    <property type="match status" value="1"/>
</dbReference>
<evidence type="ECO:0000256" key="5">
    <source>
        <dbReference type="ARBA" id="ARBA00022692"/>
    </source>
</evidence>
<evidence type="ECO:0000256" key="14">
    <source>
        <dbReference type="SAM" id="Phobius"/>
    </source>
</evidence>
<dbReference type="Pfam" id="PF00067">
    <property type="entry name" value="p450"/>
    <property type="match status" value="1"/>
</dbReference>
<evidence type="ECO:0000256" key="11">
    <source>
        <dbReference type="ARBA" id="ARBA00023136"/>
    </source>
</evidence>
<dbReference type="PRINTS" id="PR00463">
    <property type="entry name" value="EP450I"/>
</dbReference>
<dbReference type="PANTHER" id="PTHR24305">
    <property type="entry name" value="CYTOCHROME P450"/>
    <property type="match status" value="1"/>
</dbReference>
<evidence type="ECO:0000256" key="4">
    <source>
        <dbReference type="ARBA" id="ARBA00022617"/>
    </source>
</evidence>
<evidence type="ECO:0000256" key="6">
    <source>
        <dbReference type="ARBA" id="ARBA00022723"/>
    </source>
</evidence>
<evidence type="ECO:0000256" key="2">
    <source>
        <dbReference type="ARBA" id="ARBA00004167"/>
    </source>
</evidence>
<keyword evidence="4 12" id="KW-0349">Heme</keyword>
<evidence type="ECO:0000313" key="16">
    <source>
        <dbReference type="Proteomes" id="UP000800200"/>
    </source>
</evidence>
<keyword evidence="8 13" id="KW-0560">Oxidoreductase</keyword>
<dbReference type="InterPro" id="IPR036396">
    <property type="entry name" value="Cyt_P450_sf"/>
</dbReference>
<comment type="similarity">
    <text evidence="3 13">Belongs to the cytochrome P450 family.</text>
</comment>